<evidence type="ECO:0000256" key="1">
    <source>
        <dbReference type="SAM" id="MobiDB-lite"/>
    </source>
</evidence>
<organism evidence="2 3">
    <name type="scientific">Nonomuraea soli</name>
    <dbReference type="NCBI Taxonomy" id="1032476"/>
    <lineage>
        <taxon>Bacteria</taxon>
        <taxon>Bacillati</taxon>
        <taxon>Actinomycetota</taxon>
        <taxon>Actinomycetes</taxon>
        <taxon>Streptosporangiales</taxon>
        <taxon>Streptosporangiaceae</taxon>
        <taxon>Nonomuraea</taxon>
    </lineage>
</organism>
<feature type="compositionally biased region" description="Basic residues" evidence="1">
    <location>
        <begin position="86"/>
        <end position="95"/>
    </location>
</feature>
<dbReference type="EMBL" id="JACDUR010000002">
    <property type="protein sequence ID" value="MBA2890233.1"/>
    <property type="molecule type" value="Genomic_DNA"/>
</dbReference>
<proteinExistence type="predicted"/>
<dbReference type="AlphaFoldDB" id="A0A7W0CFI1"/>
<evidence type="ECO:0000313" key="2">
    <source>
        <dbReference type="EMBL" id="MBA2890233.1"/>
    </source>
</evidence>
<feature type="region of interest" description="Disordered" evidence="1">
    <location>
        <begin position="56"/>
        <end position="110"/>
    </location>
</feature>
<gene>
    <name evidence="2" type="ORF">HNR30_001574</name>
</gene>
<reference evidence="2 3" key="1">
    <citation type="submission" date="2020-07" db="EMBL/GenBank/DDBJ databases">
        <title>Genomic Encyclopedia of Type Strains, Phase IV (KMG-IV): sequencing the most valuable type-strain genomes for metagenomic binning, comparative biology and taxonomic classification.</title>
        <authorList>
            <person name="Goeker M."/>
        </authorList>
    </citation>
    <scope>NUCLEOTIDE SEQUENCE [LARGE SCALE GENOMIC DNA]</scope>
    <source>
        <strain evidence="2 3">DSM 45533</strain>
    </source>
</reference>
<dbReference type="Proteomes" id="UP000530928">
    <property type="component" value="Unassembled WGS sequence"/>
</dbReference>
<dbReference type="RefSeq" id="WP_181609075.1">
    <property type="nucleotide sequence ID" value="NZ_BAABAM010000006.1"/>
</dbReference>
<evidence type="ECO:0000313" key="3">
    <source>
        <dbReference type="Proteomes" id="UP000530928"/>
    </source>
</evidence>
<protein>
    <submittedName>
        <fullName evidence="2">Uncharacterized protein</fullName>
    </submittedName>
</protein>
<keyword evidence="3" id="KW-1185">Reference proteome</keyword>
<name>A0A7W0CFI1_9ACTN</name>
<comment type="caution">
    <text evidence="2">The sequence shown here is derived from an EMBL/GenBank/DDBJ whole genome shotgun (WGS) entry which is preliminary data.</text>
</comment>
<accession>A0A7W0CFI1</accession>
<sequence length="110" mass="11722">MLTAIIDVNGVSPHHEIQGFGPQQWPVVAHAVCAQPPPGLRLVTVTELYDSAHVTRARRRRADGGDPAVRPGGPERPGPVGPFRLGVRHGGRGRHAGPGGLRGRMTSYGW</sequence>